<feature type="domain" description="Baseplate protein gp9-like C-terminal" evidence="3">
    <location>
        <begin position="208"/>
        <end position="316"/>
    </location>
</feature>
<dbReference type="Pfam" id="PF23618">
    <property type="entry name" value="T4_gp9_10_C"/>
    <property type="match status" value="1"/>
</dbReference>
<sequence>MFAPFLEIKMGRQRLETGTAGSVGTGDTIHNGGNKLRDNSDEFYHINADFELTEAGENYIPAYNDTSPRPFAGGYWQRIPPSSTAGGSGGPNNTNLLTSIITGGKYDIDTSALGGGASMTLNLPKIGTTAGMAKRGERIEFQNTTATLDTNPIVIAPSAGDAIVGATELNGTQIVRNNYCHIICTVIDDGTGLAGTPQWGIKIIPILGDFGAPVNDTIYTIPETVTVTMPLFDTLSYAACKLMVYAENSDPAQGGAVTRRMSSELLLLNNVTDVYIDEYSVINTDKDFGNLVLIEPRVDNGTIVLDITSNDDNVSISIKSIETIRLS</sequence>
<feature type="region of interest" description="Disordered" evidence="1">
    <location>
        <begin position="17"/>
        <end position="38"/>
    </location>
</feature>
<dbReference type="Gene3D" id="2.60.40.1680">
    <property type="entry name" value="4-oxalocrotonate tautomerase-like"/>
    <property type="match status" value="1"/>
</dbReference>
<name>Q6WHG0_BPKVM</name>
<evidence type="ECO:0000256" key="1">
    <source>
        <dbReference type="SAM" id="MobiDB-lite"/>
    </source>
</evidence>
<dbReference type="OrthoDB" id="5426at10239"/>
<proteinExistence type="predicted"/>
<gene>
    <name evidence="4" type="primary">9</name>
    <name evidence="4" type="ORF">KVP40.0344</name>
</gene>
<organismHost>
    <name type="scientific">Vibrio parahaemolyticus</name>
    <dbReference type="NCBI Taxonomy" id="670"/>
</organismHost>
<reference evidence="4 5" key="1">
    <citation type="journal article" date="2003" name="J. Bacteriol.">
        <title>Complete genome sequence of the broad-host-range vibriophage KVP40: comparative genomics of a T4-related bacteriophage.</title>
        <authorList>
            <person name="Miller E."/>
            <person name="Heidelberg J."/>
            <person name="Eisen J."/>
            <person name="Nelson W."/>
            <person name="Durkin A."/>
            <person name="Ciecko A."/>
            <person name="Feldblyum T."/>
            <person name="White O."/>
            <person name="Paulsen I."/>
            <person name="Nierman W."/>
            <person name="Lee J."/>
            <person name="Szczypinski B."/>
            <person name="Fraser C."/>
        </authorList>
    </citation>
    <scope>NUCLEOTIDE SEQUENCE</scope>
    <source>
        <strain evidence="5">Isolate Vibrio parahaemolyticus/Japan/Matsuzaki /1991</strain>
    </source>
</reference>
<dbReference type="SMR" id="Q6WHG0"/>
<organism evidence="4 5">
    <name type="scientific">Vibrio phage KVP40 (isolate Vibrio parahaemolyticus/Japan/Matsuzaki/1991)</name>
    <name type="common">KVP40</name>
    <name type="synonym">Bacteriophage KVP40</name>
    <dbReference type="NCBI Taxonomy" id="75320"/>
    <lineage>
        <taxon>Viruses</taxon>
        <taxon>Duplodnaviria</taxon>
        <taxon>Heunggongvirae</taxon>
        <taxon>Uroviricota</taxon>
        <taxon>Caudoviricetes</taxon>
        <taxon>Pantevenvirales</taxon>
        <taxon>Straboviridae</taxon>
        <taxon>Schizotequatrovirus</taxon>
        <taxon>Schizotequatrovirus KVP40</taxon>
    </lineage>
</organism>
<dbReference type="SUPFAM" id="SSF50017">
    <property type="entry name" value="gp9"/>
    <property type="match status" value="1"/>
</dbReference>
<dbReference type="InterPro" id="IPR027411">
    <property type="entry name" value="Gp9/Gp10_mid_dom_sf"/>
</dbReference>
<evidence type="ECO:0000313" key="5">
    <source>
        <dbReference type="Proteomes" id="UP000001785"/>
    </source>
</evidence>
<evidence type="ECO:0000259" key="3">
    <source>
        <dbReference type="Pfam" id="PF23618"/>
    </source>
</evidence>
<dbReference type="InterPro" id="IPR027412">
    <property type="entry name" value="Gp9_C_dom_sf"/>
</dbReference>
<dbReference type="KEGG" id="vg:2545819"/>
<dbReference type="RefSeq" id="NP_899590.1">
    <property type="nucleotide sequence ID" value="NC_005083.2"/>
</dbReference>
<dbReference type="EMBL" id="AY283928">
    <property type="protein sequence ID" value="AAQ64413.1"/>
    <property type="molecule type" value="Genomic_DNA"/>
</dbReference>
<protein>
    <submittedName>
        <fullName evidence="4">Gp9</fullName>
    </submittedName>
</protein>
<dbReference type="InterPro" id="IPR008987">
    <property type="entry name" value="Baseplate_struct_prot_Gp9/10_N"/>
</dbReference>
<feature type="domain" description="Baseplate structural protein Gp9/Gp10 N-terminal" evidence="2">
    <location>
        <begin position="12"/>
        <end position="207"/>
    </location>
</feature>
<dbReference type="InterPro" id="IPR056391">
    <property type="entry name" value="Baseplate_gp9_C"/>
</dbReference>
<dbReference type="InterPro" id="IPR036240">
    <property type="entry name" value="Gp9-like_sf"/>
</dbReference>
<dbReference type="Gene3D" id="2.60.120.640">
    <property type="entry name" value="gp9"/>
    <property type="match status" value="1"/>
</dbReference>
<evidence type="ECO:0000313" key="4">
    <source>
        <dbReference type="EMBL" id="AAQ64413.1"/>
    </source>
</evidence>
<keyword evidence="5" id="KW-1185">Reference proteome</keyword>
<dbReference type="Pfam" id="PF07880">
    <property type="entry name" value="T4_gp9_10_N"/>
    <property type="match status" value="1"/>
</dbReference>
<dbReference type="GeneID" id="2545819"/>
<dbReference type="Proteomes" id="UP000001785">
    <property type="component" value="Segment"/>
</dbReference>
<evidence type="ECO:0000259" key="2">
    <source>
        <dbReference type="Pfam" id="PF07880"/>
    </source>
</evidence>
<dbReference type="GO" id="GO:0019076">
    <property type="term" value="P:viral release from host cell"/>
    <property type="evidence" value="ECO:0007669"/>
    <property type="project" value="InterPro"/>
</dbReference>
<accession>Q6WHG0</accession>